<accession>A0A517LKP3</accession>
<dbReference type="AlphaFoldDB" id="A0A517LKP3"/>
<keyword evidence="2" id="KW-1185">Reference proteome</keyword>
<proteinExistence type="predicted"/>
<dbReference type="EMBL" id="CP042198">
    <property type="protein sequence ID" value="QDS76210.1"/>
    <property type="molecule type" value="Genomic_DNA"/>
</dbReference>
<organism evidence="1 2">
    <name type="scientific">Venturia effusa</name>
    <dbReference type="NCBI Taxonomy" id="50376"/>
    <lineage>
        <taxon>Eukaryota</taxon>
        <taxon>Fungi</taxon>
        <taxon>Dikarya</taxon>
        <taxon>Ascomycota</taxon>
        <taxon>Pezizomycotina</taxon>
        <taxon>Dothideomycetes</taxon>
        <taxon>Pleosporomycetidae</taxon>
        <taxon>Venturiales</taxon>
        <taxon>Venturiaceae</taxon>
        <taxon>Venturia</taxon>
    </lineage>
</organism>
<sequence>MEQSLSTSSKVKTIPWDHPLALAKRECQKYEQPSSTRYKLEPNTSIRGPSPAIALLPYLLKETACADELRE</sequence>
<dbReference type="Proteomes" id="UP000316270">
    <property type="component" value="Chromosome 14"/>
</dbReference>
<evidence type="ECO:0000313" key="1">
    <source>
        <dbReference type="EMBL" id="QDS76210.1"/>
    </source>
</evidence>
<protein>
    <submittedName>
        <fullName evidence="1">Uncharacterized protein</fullName>
    </submittedName>
</protein>
<gene>
    <name evidence="1" type="ORF">FKW77_008447</name>
</gene>
<reference evidence="1 2" key="1">
    <citation type="submission" date="2019-07" db="EMBL/GenBank/DDBJ databases">
        <title>Finished genome of Venturia effusa.</title>
        <authorList>
            <person name="Young C.A."/>
            <person name="Cox M.P."/>
            <person name="Ganley A.R.D."/>
            <person name="David W.J."/>
        </authorList>
    </citation>
    <scope>NUCLEOTIDE SEQUENCE [LARGE SCALE GENOMIC DNA]</scope>
    <source>
        <strain evidence="2">albino</strain>
    </source>
</reference>
<evidence type="ECO:0000313" key="2">
    <source>
        <dbReference type="Proteomes" id="UP000316270"/>
    </source>
</evidence>
<name>A0A517LKP3_9PEZI</name>